<name>A0A1M4U956_9FIRM</name>
<dbReference type="STRING" id="1123404.SAMN02745784_00953"/>
<gene>
    <name evidence="2" type="ORF">SAMN02745784_00953</name>
</gene>
<evidence type="ECO:0000256" key="1">
    <source>
        <dbReference type="SAM" id="Coils"/>
    </source>
</evidence>
<evidence type="ECO:0000313" key="2">
    <source>
        <dbReference type="EMBL" id="SHE53093.1"/>
    </source>
</evidence>
<keyword evidence="1" id="KW-0175">Coiled coil</keyword>
<dbReference type="Pfam" id="PF01527">
    <property type="entry name" value="HTH_Tnp_1"/>
    <property type="match status" value="1"/>
</dbReference>
<dbReference type="EMBL" id="FQTY01000003">
    <property type="protein sequence ID" value="SHE53093.1"/>
    <property type="molecule type" value="Genomic_DNA"/>
</dbReference>
<dbReference type="InterPro" id="IPR009057">
    <property type="entry name" value="Homeodomain-like_sf"/>
</dbReference>
<dbReference type="Proteomes" id="UP000184114">
    <property type="component" value="Unassembled WGS sequence"/>
</dbReference>
<organism evidence="2 3">
    <name type="scientific">Tissierella praeacuta DSM 18095</name>
    <dbReference type="NCBI Taxonomy" id="1123404"/>
    <lineage>
        <taxon>Bacteria</taxon>
        <taxon>Bacillati</taxon>
        <taxon>Bacillota</taxon>
        <taxon>Tissierellia</taxon>
        <taxon>Tissierellales</taxon>
        <taxon>Tissierellaceae</taxon>
        <taxon>Tissierella</taxon>
    </lineage>
</organism>
<proteinExistence type="predicted"/>
<sequence>MTRKRYDEDFKKQLVKIYNQGNHSYRSLGYEYGVAAPTIRAWVLRYNNSNSFDVEDNRTEEEKELIELRKKVKQLEMENDILKQAALLLGKK</sequence>
<dbReference type="GO" id="GO:0006313">
    <property type="term" value="P:DNA transposition"/>
    <property type="evidence" value="ECO:0007669"/>
    <property type="project" value="InterPro"/>
</dbReference>
<dbReference type="AlphaFoldDB" id="A0A1M4U956"/>
<dbReference type="Gene3D" id="1.10.10.60">
    <property type="entry name" value="Homeodomain-like"/>
    <property type="match status" value="1"/>
</dbReference>
<feature type="coiled-coil region" evidence="1">
    <location>
        <begin position="58"/>
        <end position="85"/>
    </location>
</feature>
<dbReference type="SUPFAM" id="SSF46689">
    <property type="entry name" value="Homeodomain-like"/>
    <property type="match status" value="1"/>
</dbReference>
<accession>A0A1M4U956</accession>
<protein>
    <submittedName>
        <fullName evidence="2">Transposase</fullName>
    </submittedName>
</protein>
<dbReference type="GO" id="GO:0003677">
    <property type="term" value="F:DNA binding"/>
    <property type="evidence" value="ECO:0007669"/>
    <property type="project" value="InterPro"/>
</dbReference>
<reference evidence="3" key="1">
    <citation type="submission" date="2016-11" db="EMBL/GenBank/DDBJ databases">
        <authorList>
            <person name="Varghese N."/>
            <person name="Submissions S."/>
        </authorList>
    </citation>
    <scope>NUCLEOTIDE SEQUENCE [LARGE SCALE GENOMIC DNA]</scope>
    <source>
        <strain evidence="3">DSM 18095</strain>
    </source>
</reference>
<keyword evidence="3" id="KW-1185">Reference proteome</keyword>
<evidence type="ECO:0000313" key="3">
    <source>
        <dbReference type="Proteomes" id="UP000184114"/>
    </source>
</evidence>
<dbReference type="GO" id="GO:0004803">
    <property type="term" value="F:transposase activity"/>
    <property type="evidence" value="ECO:0007669"/>
    <property type="project" value="InterPro"/>
</dbReference>
<dbReference type="InterPro" id="IPR002514">
    <property type="entry name" value="Transposase_8"/>
</dbReference>